<keyword evidence="2" id="KW-1185">Reference proteome</keyword>
<comment type="caution">
    <text evidence="1">The sequence shown here is derived from an EMBL/GenBank/DDBJ whole genome shotgun (WGS) entry which is preliminary data.</text>
</comment>
<organism evidence="1 2">
    <name type="scientific">Paraburkholderia domus</name>
    <dbReference type="NCBI Taxonomy" id="2793075"/>
    <lineage>
        <taxon>Bacteria</taxon>
        <taxon>Pseudomonadati</taxon>
        <taxon>Pseudomonadota</taxon>
        <taxon>Betaproteobacteria</taxon>
        <taxon>Burkholderiales</taxon>
        <taxon>Burkholderiaceae</taxon>
        <taxon>Paraburkholderia</taxon>
    </lineage>
</organism>
<gene>
    <name evidence="1" type="ORF">R70211_03423</name>
</gene>
<dbReference type="Proteomes" id="UP000675121">
    <property type="component" value="Unassembled WGS sequence"/>
</dbReference>
<dbReference type="EMBL" id="CAJNAS010000009">
    <property type="protein sequence ID" value="CAE6903238.1"/>
    <property type="molecule type" value="Genomic_DNA"/>
</dbReference>
<sequence length="34" mass="3743">MSRFSVAATRAMPGMSLFEEASYWGMLAANRAMT</sequence>
<dbReference type="AlphaFoldDB" id="A0A9N8MU68"/>
<name>A0A9N8MU68_9BURK</name>
<accession>A0A9N8MU68</accession>
<evidence type="ECO:0000313" key="1">
    <source>
        <dbReference type="EMBL" id="CAE6903238.1"/>
    </source>
</evidence>
<reference evidence="1" key="1">
    <citation type="submission" date="2021-02" db="EMBL/GenBank/DDBJ databases">
        <authorList>
            <person name="Vanwijnsberghe S."/>
        </authorList>
    </citation>
    <scope>NUCLEOTIDE SEQUENCE</scope>
    <source>
        <strain evidence="1">R-70211</strain>
    </source>
</reference>
<proteinExistence type="predicted"/>
<evidence type="ECO:0000313" key="2">
    <source>
        <dbReference type="Proteomes" id="UP000675121"/>
    </source>
</evidence>
<protein>
    <submittedName>
        <fullName evidence="1">Uncharacterized protein</fullName>
    </submittedName>
</protein>